<dbReference type="OrthoDB" id="6093351at2759"/>
<evidence type="ECO:0000256" key="1">
    <source>
        <dbReference type="ARBA" id="ARBA00004613"/>
    </source>
</evidence>
<dbReference type="AlphaFoldDB" id="A0A8B7YHK9"/>
<feature type="chain" id="PRO_5034521450" evidence="5">
    <location>
        <begin position="25"/>
        <end position="180"/>
    </location>
</feature>
<evidence type="ECO:0000256" key="5">
    <source>
        <dbReference type="SAM" id="SignalP"/>
    </source>
</evidence>
<dbReference type="Proteomes" id="UP000694845">
    <property type="component" value="Unplaced"/>
</dbReference>
<dbReference type="InterPro" id="IPR029034">
    <property type="entry name" value="Cystine-knot_cytokine"/>
</dbReference>
<name>A0A8B7YHK9_ACAPL</name>
<accession>A0A8B7YHK9</accession>
<organism evidence="6 7">
    <name type="scientific">Acanthaster planci</name>
    <name type="common">Crown-of-thorns starfish</name>
    <dbReference type="NCBI Taxonomy" id="133434"/>
    <lineage>
        <taxon>Eukaryota</taxon>
        <taxon>Metazoa</taxon>
        <taxon>Echinodermata</taxon>
        <taxon>Eleutherozoa</taxon>
        <taxon>Asterozoa</taxon>
        <taxon>Asteroidea</taxon>
        <taxon>Valvatacea</taxon>
        <taxon>Valvatida</taxon>
        <taxon>Acanthasteridae</taxon>
        <taxon>Acanthaster</taxon>
    </lineage>
</organism>
<sequence length="180" mass="19718">MARISMTAFLLGVLLFSFSSLAHSSPVRRDRDTSSSAGQCGQLTALELNTHLLGIQDDSSSFEPEFTVPTGSPTNAAPCPLNASIDASMAVNERGTCPWSYEREENRNRLPRVIYRAVKLCTKCLNPRTGAEIPDAVCEPINYTLKVMNRSECSNGNYTYQVGFQTIPVAFSCSRPVTRS</sequence>
<dbReference type="KEGG" id="aplc:110979966"/>
<feature type="signal peptide" evidence="5">
    <location>
        <begin position="1"/>
        <end position="24"/>
    </location>
</feature>
<protein>
    <submittedName>
        <fullName evidence="7">Interleukin-17C-like</fullName>
    </submittedName>
</protein>
<evidence type="ECO:0000256" key="3">
    <source>
        <dbReference type="ARBA" id="ARBA00022525"/>
    </source>
</evidence>
<keyword evidence="4 5" id="KW-0732">Signal</keyword>
<dbReference type="OMA" id="MARISMT"/>
<dbReference type="GeneID" id="110979966"/>
<evidence type="ECO:0000313" key="7">
    <source>
        <dbReference type="RefSeq" id="XP_022091880.1"/>
    </source>
</evidence>
<dbReference type="Pfam" id="PF06083">
    <property type="entry name" value="IL17"/>
    <property type="match status" value="1"/>
</dbReference>
<comment type="similarity">
    <text evidence="2">Belongs to the IL-17 family.</text>
</comment>
<dbReference type="SUPFAM" id="SSF57501">
    <property type="entry name" value="Cystine-knot cytokines"/>
    <property type="match status" value="1"/>
</dbReference>
<gene>
    <name evidence="7" type="primary">LOC110979966</name>
</gene>
<keyword evidence="3" id="KW-0964">Secreted</keyword>
<dbReference type="RefSeq" id="XP_022091880.1">
    <property type="nucleotide sequence ID" value="XM_022236188.1"/>
</dbReference>
<reference evidence="7" key="1">
    <citation type="submission" date="2025-08" db="UniProtKB">
        <authorList>
            <consortium name="RefSeq"/>
        </authorList>
    </citation>
    <scope>IDENTIFICATION</scope>
</reference>
<dbReference type="InterPro" id="IPR010345">
    <property type="entry name" value="IL-17_fam"/>
</dbReference>
<dbReference type="Gene3D" id="2.10.90.10">
    <property type="entry name" value="Cystine-knot cytokines"/>
    <property type="match status" value="1"/>
</dbReference>
<dbReference type="GO" id="GO:0005125">
    <property type="term" value="F:cytokine activity"/>
    <property type="evidence" value="ECO:0007669"/>
    <property type="project" value="InterPro"/>
</dbReference>
<keyword evidence="6" id="KW-1185">Reference proteome</keyword>
<evidence type="ECO:0000256" key="4">
    <source>
        <dbReference type="ARBA" id="ARBA00022729"/>
    </source>
</evidence>
<evidence type="ECO:0000313" key="6">
    <source>
        <dbReference type="Proteomes" id="UP000694845"/>
    </source>
</evidence>
<comment type="subcellular location">
    <subcellularLocation>
        <location evidence="1">Secreted</location>
    </subcellularLocation>
</comment>
<proteinExistence type="inferred from homology"/>
<evidence type="ECO:0000256" key="2">
    <source>
        <dbReference type="ARBA" id="ARBA00007236"/>
    </source>
</evidence>
<dbReference type="GO" id="GO:0005576">
    <property type="term" value="C:extracellular region"/>
    <property type="evidence" value="ECO:0007669"/>
    <property type="project" value="UniProtKB-SubCell"/>
</dbReference>